<dbReference type="Pfam" id="PF07297">
    <property type="entry name" value="DPM2"/>
    <property type="match status" value="1"/>
</dbReference>
<accession>A0A3R7MTU8</accession>
<comment type="pathway">
    <text evidence="7">Protein modification; protein glycosylation.</text>
</comment>
<dbReference type="GO" id="GO:0030234">
    <property type="term" value="F:enzyme regulator activity"/>
    <property type="evidence" value="ECO:0007669"/>
    <property type="project" value="UniProtKB-UniRule"/>
</dbReference>
<comment type="subunit">
    <text evidence="7">Component of the dolichol-phosphate mannose (DPM) synthase complex.</text>
</comment>
<comment type="subcellular location">
    <subcellularLocation>
        <location evidence="1 7">Endoplasmic reticulum membrane</location>
        <topology evidence="1 7">Multi-pass membrane protein</topology>
    </subcellularLocation>
</comment>
<name>A0A3R7MTU8_TRYRA</name>
<gene>
    <name evidence="8" type="ORF">TraAM80_02951</name>
</gene>
<feature type="transmembrane region" description="Helical" evidence="7">
    <location>
        <begin position="47"/>
        <end position="69"/>
    </location>
</feature>
<dbReference type="AlphaFoldDB" id="A0A3R7MTU8"/>
<evidence type="ECO:0000256" key="4">
    <source>
        <dbReference type="ARBA" id="ARBA00022824"/>
    </source>
</evidence>
<evidence type="ECO:0000256" key="3">
    <source>
        <dbReference type="ARBA" id="ARBA00022692"/>
    </source>
</evidence>
<dbReference type="GO" id="GO:0005789">
    <property type="term" value="C:endoplasmic reticulum membrane"/>
    <property type="evidence" value="ECO:0007669"/>
    <property type="project" value="UniProtKB-SubCell"/>
</dbReference>
<keyword evidence="4 7" id="KW-0256">Endoplasmic reticulum</keyword>
<evidence type="ECO:0000313" key="8">
    <source>
        <dbReference type="EMBL" id="RNF08019.1"/>
    </source>
</evidence>
<dbReference type="GeneID" id="40326884"/>
<dbReference type="OrthoDB" id="311279at2759"/>
<proteinExistence type="inferred from homology"/>
<organism evidence="8 9">
    <name type="scientific">Trypanosoma rangeli</name>
    <dbReference type="NCBI Taxonomy" id="5698"/>
    <lineage>
        <taxon>Eukaryota</taxon>
        <taxon>Discoba</taxon>
        <taxon>Euglenozoa</taxon>
        <taxon>Kinetoplastea</taxon>
        <taxon>Metakinetoplastina</taxon>
        <taxon>Trypanosomatida</taxon>
        <taxon>Trypanosomatidae</taxon>
        <taxon>Trypanosoma</taxon>
        <taxon>Herpetosoma</taxon>
    </lineage>
</organism>
<dbReference type="GO" id="GO:0180047">
    <property type="term" value="P:dolichol phosphate mannose biosynthetic process"/>
    <property type="evidence" value="ECO:0007669"/>
    <property type="project" value="InterPro"/>
</dbReference>
<dbReference type="EMBL" id="MKGL01000074">
    <property type="protein sequence ID" value="RNF08019.1"/>
    <property type="molecule type" value="Genomic_DNA"/>
</dbReference>
<comment type="similarity">
    <text evidence="2 7">Belongs to the DPM2 family.</text>
</comment>
<reference evidence="8 9" key="1">
    <citation type="journal article" date="2018" name="BMC Genomics">
        <title>Genomic comparison of Trypanosoma conorhini and Trypanosoma rangeli to Trypanosoma cruzi strains of high and low virulence.</title>
        <authorList>
            <person name="Bradwell K.R."/>
            <person name="Koparde V.N."/>
            <person name="Matveyev A.V."/>
            <person name="Serrano M.G."/>
            <person name="Alves J.M."/>
            <person name="Parikh H."/>
            <person name="Huang B."/>
            <person name="Lee V."/>
            <person name="Espinosa-Alvarez O."/>
            <person name="Ortiz P.A."/>
            <person name="Costa-Martins A.G."/>
            <person name="Teixeira M.M."/>
            <person name="Buck G.A."/>
        </authorList>
    </citation>
    <scope>NUCLEOTIDE SEQUENCE [LARGE SCALE GENOMIC DNA]</scope>
    <source>
        <strain evidence="8 9">AM80</strain>
    </source>
</reference>
<keyword evidence="9" id="KW-1185">Reference proteome</keyword>
<keyword evidence="6 7" id="KW-0472">Membrane</keyword>
<dbReference type="PANTHER" id="PTHR15039:SF11">
    <property type="entry name" value="DOLICHOL PHOSPHATE-MANNOSE BIOSYNTHESIS REGULATORY PROTEIN"/>
    <property type="match status" value="1"/>
</dbReference>
<dbReference type="UniPathway" id="UPA00378"/>
<dbReference type="VEuPathDB" id="TriTrypDB:TRSC58_03406"/>
<evidence type="ECO:0000256" key="5">
    <source>
        <dbReference type="ARBA" id="ARBA00022989"/>
    </source>
</evidence>
<comment type="function">
    <text evidence="7">Regulatory subunit of the dolichol-phosphate mannose (DPM) synthase complex; essential for the ER localization.</text>
</comment>
<dbReference type="PANTHER" id="PTHR15039">
    <property type="entry name" value="DOLICHOL PHOSPHATE-MANNOSE BIOSYNTHESIS REGULATORY PROTEIN"/>
    <property type="match status" value="1"/>
</dbReference>
<evidence type="ECO:0000313" key="9">
    <source>
        <dbReference type="Proteomes" id="UP000283634"/>
    </source>
</evidence>
<dbReference type="RefSeq" id="XP_029240154.1">
    <property type="nucleotide sequence ID" value="XM_029379938.1"/>
</dbReference>
<evidence type="ECO:0000256" key="6">
    <source>
        <dbReference type="ARBA" id="ARBA00023136"/>
    </source>
</evidence>
<dbReference type="OMA" id="TIWRTEY"/>
<dbReference type="GO" id="GO:0006506">
    <property type="term" value="P:GPI anchor biosynthetic process"/>
    <property type="evidence" value="ECO:0007669"/>
    <property type="project" value="TreeGrafter"/>
</dbReference>
<sequence>MLFDRTIAKALLVITTVVYGYYVIWIGVTPLIDPSHFTQHLFPPREYGLLLAGVVMTSGLGLSMTAASVHTIRQTGMGSKANSHSAVVVCGDGDAYGRRSRCTANSTMCGAVRGASC</sequence>
<evidence type="ECO:0000256" key="7">
    <source>
        <dbReference type="RuleBase" id="RU365084"/>
    </source>
</evidence>
<comment type="caution">
    <text evidence="8">The sequence shown here is derived from an EMBL/GenBank/DDBJ whole genome shotgun (WGS) entry which is preliminary data.</text>
</comment>
<dbReference type="Proteomes" id="UP000283634">
    <property type="component" value="Unassembled WGS sequence"/>
</dbReference>
<evidence type="ECO:0000256" key="1">
    <source>
        <dbReference type="ARBA" id="ARBA00004477"/>
    </source>
</evidence>
<protein>
    <recommendedName>
        <fullName evidence="7">Dolichol phosphate-mannose biosynthesis regulatory protein</fullName>
    </recommendedName>
</protein>
<feature type="transmembrane region" description="Helical" evidence="7">
    <location>
        <begin position="7"/>
        <end position="27"/>
    </location>
</feature>
<dbReference type="GO" id="GO:0033185">
    <property type="term" value="C:dolichol-phosphate-mannose synthase complex"/>
    <property type="evidence" value="ECO:0007669"/>
    <property type="project" value="TreeGrafter"/>
</dbReference>
<keyword evidence="5 7" id="KW-1133">Transmembrane helix</keyword>
<dbReference type="InterPro" id="IPR009914">
    <property type="entry name" value="DPM2"/>
</dbReference>
<keyword evidence="3 7" id="KW-0812">Transmembrane</keyword>
<evidence type="ECO:0000256" key="2">
    <source>
        <dbReference type="ARBA" id="ARBA00005478"/>
    </source>
</evidence>